<dbReference type="EMBL" id="NHTK01006123">
    <property type="protein sequence ID" value="PPQ63409.1"/>
    <property type="molecule type" value="Genomic_DNA"/>
</dbReference>
<dbReference type="InterPro" id="IPR036388">
    <property type="entry name" value="WH-like_DNA-bd_sf"/>
</dbReference>
<dbReference type="InterPro" id="IPR025655">
    <property type="entry name" value="PEX14"/>
</dbReference>
<keyword evidence="6 10" id="KW-0576">Peroxisome</keyword>
<dbReference type="GO" id="GO:0005778">
    <property type="term" value="C:peroxisomal membrane"/>
    <property type="evidence" value="ECO:0007669"/>
    <property type="project" value="UniProtKB-SubCell"/>
</dbReference>
<evidence type="ECO:0000256" key="10">
    <source>
        <dbReference type="RuleBase" id="RU367032"/>
    </source>
</evidence>
<dbReference type="PANTHER" id="PTHR23058">
    <property type="entry name" value="PEROXISOMAL MEMBRANE PROTEIN PEX14"/>
    <property type="match status" value="1"/>
</dbReference>
<feature type="transmembrane region" description="Helical" evidence="12">
    <location>
        <begin position="136"/>
        <end position="156"/>
    </location>
</feature>
<feature type="region of interest" description="Disordered" evidence="11">
    <location>
        <begin position="1"/>
        <end position="55"/>
    </location>
</feature>
<dbReference type="GO" id="GO:0016560">
    <property type="term" value="P:protein import into peroxisome matrix, docking"/>
    <property type="evidence" value="ECO:0007669"/>
    <property type="project" value="UniProtKB-UniRule"/>
</dbReference>
<evidence type="ECO:0000256" key="2">
    <source>
        <dbReference type="ARBA" id="ARBA00022448"/>
    </source>
</evidence>
<dbReference type="OrthoDB" id="441517at2759"/>
<dbReference type="Proteomes" id="UP000284842">
    <property type="component" value="Unassembled WGS sequence"/>
</dbReference>
<feature type="compositionally biased region" description="Low complexity" evidence="11">
    <location>
        <begin position="45"/>
        <end position="55"/>
    </location>
</feature>
<comment type="similarity">
    <text evidence="1 10">Belongs to the peroxin-14 family.</text>
</comment>
<comment type="function">
    <text evidence="10">Component of the PEX13-PEX14 docking complex, a translocon channel that specifically mediates the import of peroxisomal cargo proteins bound to PEX5 receptor. The PEX13-PEX14 docking complex forms a large import pore which can be opened to a diameter of about 9 nm. Mechanistically, PEX5 receptor along with cargo proteins associates with the PEX14 subunit of the PEX13-PEX14 docking complex in the cytosol, leading to the insertion of the receptor into the organelle membrane with the concomitant translocation of the cargo into the peroxisome matrix.</text>
</comment>
<dbReference type="InParanoid" id="A0A409VBR4"/>
<comment type="caution">
    <text evidence="14">The sequence shown here is derived from an EMBL/GenBank/DDBJ whole genome shotgun (WGS) entry which is preliminary data.</text>
</comment>
<organism evidence="14 15">
    <name type="scientific">Panaeolus cyanescens</name>
    <dbReference type="NCBI Taxonomy" id="181874"/>
    <lineage>
        <taxon>Eukaryota</taxon>
        <taxon>Fungi</taxon>
        <taxon>Dikarya</taxon>
        <taxon>Basidiomycota</taxon>
        <taxon>Agaricomycotina</taxon>
        <taxon>Agaricomycetes</taxon>
        <taxon>Agaricomycetidae</taxon>
        <taxon>Agaricales</taxon>
        <taxon>Agaricineae</taxon>
        <taxon>Galeropsidaceae</taxon>
        <taxon>Panaeolus</taxon>
    </lineage>
</organism>
<reference evidence="14 15" key="1">
    <citation type="journal article" date="2018" name="Evol. Lett.">
        <title>Horizontal gene cluster transfer increased hallucinogenic mushroom diversity.</title>
        <authorList>
            <person name="Reynolds H.T."/>
            <person name="Vijayakumar V."/>
            <person name="Gluck-Thaler E."/>
            <person name="Korotkin H.B."/>
            <person name="Matheny P.B."/>
            <person name="Slot J.C."/>
        </authorList>
    </citation>
    <scope>NUCLEOTIDE SEQUENCE [LARGE SCALE GENOMIC DNA]</scope>
    <source>
        <strain evidence="14 15">2629</strain>
    </source>
</reference>
<dbReference type="STRING" id="181874.A0A409VBR4"/>
<feature type="compositionally biased region" description="Low complexity" evidence="11">
    <location>
        <begin position="19"/>
        <end position="35"/>
    </location>
</feature>
<evidence type="ECO:0000313" key="15">
    <source>
        <dbReference type="Proteomes" id="UP000284842"/>
    </source>
</evidence>
<comment type="subcellular location">
    <subcellularLocation>
        <location evidence="9 10">Peroxisome membrane</location>
    </subcellularLocation>
</comment>
<protein>
    <recommendedName>
        <fullName evidence="7 10">Peroxisomal membrane protein PEX14</fullName>
    </recommendedName>
    <alternativeName>
        <fullName evidence="8 10">Peroxin-14</fullName>
    </alternativeName>
</protein>
<keyword evidence="15" id="KW-1185">Reference proteome</keyword>
<dbReference type="Pfam" id="PF04695">
    <property type="entry name" value="Pex14_N"/>
    <property type="match status" value="1"/>
</dbReference>
<dbReference type="Gene3D" id="1.10.10.10">
    <property type="entry name" value="Winged helix-like DNA-binding domain superfamily/Winged helix DNA-binding domain"/>
    <property type="match status" value="1"/>
</dbReference>
<sequence length="431" mass="47425">MSEPKPEGSNPQVTEQVKAPVAVPEPVVPQAQPEAPSQPAPPAQTSPTPASAPTLTPAENRAELLSKARAFLASPQVQHQDIAAKRRFLIEKGLNGTDIDNLLQAVPAQMPTVPPRTYPQPHPSNLPALLLGLARLFSWLAGGSAVLIFIYYRFLLPRIAQTAMARQSLKSHHISLLRKFTTSLASLKESQTESFAVLPKSDPYREPEECTAATSLEELVKLAGEKDSDFAKLPPQTVLRCAITSYGKAKTGDEAVPTTQDLFRYMEGSVTWLLTDEGLEYENLLWDTLQTCPWFKNTISISAPGESSPESQGVAKWEYVPQEPTTPPPVVESLNKLVEELPKDAKHRKSPFQHGLQALSDFTGYISTQIYMPYRPPPLGTGIPNAKGQEPVEEEMRREIRTLKGLVLNRRSFLPTIPRANSTPIPTRPIP</sequence>
<evidence type="ECO:0000256" key="12">
    <source>
        <dbReference type="SAM" id="Phobius"/>
    </source>
</evidence>
<proteinExistence type="inferred from homology"/>
<accession>A0A409VBR4</accession>
<dbReference type="PANTHER" id="PTHR23058:SF0">
    <property type="entry name" value="PEROXISOMAL MEMBRANE PROTEIN PEX14"/>
    <property type="match status" value="1"/>
</dbReference>
<keyword evidence="3 10" id="KW-0653">Protein transport</keyword>
<evidence type="ECO:0000256" key="9">
    <source>
        <dbReference type="ARBA" id="ARBA00046271"/>
    </source>
</evidence>
<keyword evidence="4" id="KW-0811">Translocation</keyword>
<keyword evidence="12" id="KW-0812">Transmembrane</keyword>
<evidence type="ECO:0000256" key="7">
    <source>
        <dbReference type="ARBA" id="ARBA00029502"/>
    </source>
</evidence>
<evidence type="ECO:0000256" key="6">
    <source>
        <dbReference type="ARBA" id="ARBA00023140"/>
    </source>
</evidence>
<evidence type="ECO:0000313" key="14">
    <source>
        <dbReference type="EMBL" id="PPQ63409.1"/>
    </source>
</evidence>
<evidence type="ECO:0000256" key="1">
    <source>
        <dbReference type="ARBA" id="ARBA00005443"/>
    </source>
</evidence>
<evidence type="ECO:0000256" key="4">
    <source>
        <dbReference type="ARBA" id="ARBA00023010"/>
    </source>
</evidence>
<evidence type="ECO:0000256" key="5">
    <source>
        <dbReference type="ARBA" id="ARBA00023136"/>
    </source>
</evidence>
<dbReference type="AlphaFoldDB" id="A0A409VBR4"/>
<evidence type="ECO:0000256" key="8">
    <source>
        <dbReference type="ARBA" id="ARBA00029691"/>
    </source>
</evidence>
<keyword evidence="12" id="KW-1133">Transmembrane helix</keyword>
<gene>
    <name evidence="14" type="ORF">CVT24_004919</name>
</gene>
<dbReference type="InterPro" id="IPR006785">
    <property type="entry name" value="Pex14_N"/>
</dbReference>
<evidence type="ECO:0000256" key="11">
    <source>
        <dbReference type="SAM" id="MobiDB-lite"/>
    </source>
</evidence>
<feature type="domain" description="Peroxisome membrane anchor protein Pex14p N-terminal" evidence="13">
    <location>
        <begin position="61"/>
        <end position="104"/>
    </location>
</feature>
<dbReference type="GO" id="GO:0005102">
    <property type="term" value="F:signaling receptor binding"/>
    <property type="evidence" value="ECO:0007669"/>
    <property type="project" value="TreeGrafter"/>
</dbReference>
<evidence type="ECO:0000256" key="3">
    <source>
        <dbReference type="ARBA" id="ARBA00022927"/>
    </source>
</evidence>
<name>A0A409VBR4_9AGAR</name>
<evidence type="ECO:0000259" key="13">
    <source>
        <dbReference type="Pfam" id="PF04695"/>
    </source>
</evidence>
<keyword evidence="2 10" id="KW-0813">Transport</keyword>
<dbReference type="GO" id="GO:1990429">
    <property type="term" value="C:peroxisomal importomer complex"/>
    <property type="evidence" value="ECO:0007669"/>
    <property type="project" value="TreeGrafter"/>
</dbReference>
<keyword evidence="5 10" id="KW-0472">Membrane</keyword>